<sequence length="149" mass="16505">MGIVGDALSWLGDVISDAVDWLLEGIRGFFQTIIDVIVGFFEVIFAIIQGLLYVIYMIGVLAVKLFHVIFEAAKMLWSLVEGFARTLASLNYDTQATAGHGYSELIGKIFDKLQPLQIEPIAYVLLFMLWFITAISAIKLISSIRIGGD</sequence>
<proteinExistence type="predicted"/>
<keyword evidence="4" id="KW-1185">Reference proteome</keyword>
<gene>
    <name evidence="3" type="ORF">FH966_14765</name>
    <name evidence="2" type="ORF">FH966_16580</name>
</gene>
<dbReference type="Proteomes" id="UP000319280">
    <property type="component" value="Unassembled WGS sequence"/>
</dbReference>
<evidence type="ECO:0000313" key="3">
    <source>
        <dbReference type="EMBL" id="TRM12864.1"/>
    </source>
</evidence>
<dbReference type="RefSeq" id="WP_142791780.1">
    <property type="nucleotide sequence ID" value="NZ_VJMZ01000001.1"/>
</dbReference>
<dbReference type="EMBL" id="VJMZ01000003">
    <property type="protein sequence ID" value="TRM08790.1"/>
    <property type="molecule type" value="Genomic_DNA"/>
</dbReference>
<protein>
    <submittedName>
        <fullName evidence="3">Uncharacterized protein</fullName>
    </submittedName>
</protein>
<evidence type="ECO:0000313" key="2">
    <source>
        <dbReference type="EMBL" id="TRM08790.1"/>
    </source>
</evidence>
<dbReference type="AlphaFoldDB" id="A0A549YLW8"/>
<feature type="transmembrane region" description="Helical" evidence="1">
    <location>
        <begin position="121"/>
        <end position="141"/>
    </location>
</feature>
<organism evidence="3 4">
    <name type="scientific">Lentibacillus cibarius</name>
    <dbReference type="NCBI Taxonomy" id="2583219"/>
    <lineage>
        <taxon>Bacteria</taxon>
        <taxon>Bacillati</taxon>
        <taxon>Bacillota</taxon>
        <taxon>Bacilli</taxon>
        <taxon>Bacillales</taxon>
        <taxon>Bacillaceae</taxon>
        <taxon>Lentibacillus</taxon>
    </lineage>
</organism>
<evidence type="ECO:0000256" key="1">
    <source>
        <dbReference type="SAM" id="Phobius"/>
    </source>
</evidence>
<keyword evidence="1" id="KW-0472">Membrane</keyword>
<keyword evidence="1" id="KW-1133">Transmembrane helix</keyword>
<keyword evidence="1" id="KW-0812">Transmembrane</keyword>
<feature type="transmembrane region" description="Helical" evidence="1">
    <location>
        <begin position="29"/>
        <end position="48"/>
    </location>
</feature>
<accession>A0A549YLW8</accession>
<name>A0A549YLW8_9BACI</name>
<evidence type="ECO:0000313" key="4">
    <source>
        <dbReference type="Proteomes" id="UP000319280"/>
    </source>
</evidence>
<reference evidence="3 4" key="1">
    <citation type="submission" date="2019-07" db="EMBL/GenBank/DDBJ databases">
        <title>Genomic analysis of Lentibacillus sp. NKC851-2.</title>
        <authorList>
            <person name="Oh Y.J."/>
        </authorList>
    </citation>
    <scope>NUCLEOTIDE SEQUENCE [LARGE SCALE GENOMIC DNA]</scope>
    <source>
        <strain evidence="3 4">NKC851-2</strain>
    </source>
</reference>
<comment type="caution">
    <text evidence="3">The sequence shown here is derived from an EMBL/GenBank/DDBJ whole genome shotgun (WGS) entry which is preliminary data.</text>
</comment>
<dbReference type="EMBL" id="VJMZ01000001">
    <property type="protein sequence ID" value="TRM12864.1"/>
    <property type="molecule type" value="Genomic_DNA"/>
</dbReference>